<dbReference type="InterPro" id="IPR036397">
    <property type="entry name" value="RNaseH_sf"/>
</dbReference>
<dbReference type="PANTHER" id="PTHR37984">
    <property type="entry name" value="PROTEIN CBG26694"/>
    <property type="match status" value="1"/>
</dbReference>
<dbReference type="InterPro" id="IPR012337">
    <property type="entry name" value="RNaseH-like_sf"/>
</dbReference>
<gene>
    <name evidence="2" type="ORF">ILUMI_00488</name>
</gene>
<dbReference type="OrthoDB" id="8065885at2759"/>
<dbReference type="GO" id="GO:0003676">
    <property type="term" value="F:nucleic acid binding"/>
    <property type="evidence" value="ECO:0007669"/>
    <property type="project" value="InterPro"/>
</dbReference>
<dbReference type="InterPro" id="IPR001584">
    <property type="entry name" value="Integrase_cat-core"/>
</dbReference>
<feature type="domain" description="Integrase catalytic" evidence="1">
    <location>
        <begin position="51"/>
        <end position="126"/>
    </location>
</feature>
<evidence type="ECO:0000313" key="2">
    <source>
        <dbReference type="EMBL" id="KAF2905689.1"/>
    </source>
</evidence>
<dbReference type="GO" id="GO:0015074">
    <property type="term" value="P:DNA integration"/>
    <property type="evidence" value="ECO:0007669"/>
    <property type="project" value="InterPro"/>
</dbReference>
<evidence type="ECO:0000313" key="3">
    <source>
        <dbReference type="Proteomes" id="UP000801492"/>
    </source>
</evidence>
<proteinExistence type="predicted"/>
<name>A0A8K0DKB5_IGNLU</name>
<dbReference type="EMBL" id="VTPC01000464">
    <property type="protein sequence ID" value="KAF2905689.1"/>
    <property type="molecule type" value="Genomic_DNA"/>
</dbReference>
<dbReference type="SUPFAM" id="SSF53098">
    <property type="entry name" value="Ribonuclease H-like"/>
    <property type="match status" value="1"/>
</dbReference>
<sequence length="126" mass="14357">MILSCDGCLKPRLEPHKIIKPWPTADEVFERIHLDFAGPHKTYNRKTAGNFWWFGIPKRMVTNNGSRFTSKEMKTFRDNNGIKQLFAPPHHPNSNGAAENTVKSFKTGLNQALSDSNHRNVPLETL</sequence>
<protein>
    <recommendedName>
        <fullName evidence="1">Integrase catalytic domain-containing protein</fullName>
    </recommendedName>
</protein>
<dbReference type="Proteomes" id="UP000801492">
    <property type="component" value="Unassembled WGS sequence"/>
</dbReference>
<dbReference type="AlphaFoldDB" id="A0A8K0DKB5"/>
<reference evidence="2" key="1">
    <citation type="submission" date="2019-08" db="EMBL/GenBank/DDBJ databases">
        <title>The genome of the North American firefly Photinus pyralis.</title>
        <authorList>
            <consortium name="Photinus pyralis genome working group"/>
            <person name="Fallon T.R."/>
            <person name="Sander Lower S.E."/>
            <person name="Weng J.-K."/>
        </authorList>
    </citation>
    <scope>NUCLEOTIDE SEQUENCE</scope>
    <source>
        <strain evidence="2">TRF0915ILg1</strain>
        <tissue evidence="2">Whole body</tissue>
    </source>
</reference>
<dbReference type="PROSITE" id="PS50994">
    <property type="entry name" value="INTEGRASE"/>
    <property type="match status" value="1"/>
</dbReference>
<evidence type="ECO:0000259" key="1">
    <source>
        <dbReference type="PROSITE" id="PS50994"/>
    </source>
</evidence>
<keyword evidence="3" id="KW-1185">Reference proteome</keyword>
<accession>A0A8K0DKB5</accession>
<comment type="caution">
    <text evidence="2">The sequence shown here is derived from an EMBL/GenBank/DDBJ whole genome shotgun (WGS) entry which is preliminary data.</text>
</comment>
<dbReference type="Gene3D" id="3.30.420.10">
    <property type="entry name" value="Ribonuclease H-like superfamily/Ribonuclease H"/>
    <property type="match status" value="1"/>
</dbReference>
<dbReference type="PANTHER" id="PTHR37984:SF5">
    <property type="entry name" value="PROTEIN NYNRIN-LIKE"/>
    <property type="match status" value="1"/>
</dbReference>
<organism evidence="2 3">
    <name type="scientific">Ignelater luminosus</name>
    <name type="common">Cucubano</name>
    <name type="synonym">Pyrophorus luminosus</name>
    <dbReference type="NCBI Taxonomy" id="2038154"/>
    <lineage>
        <taxon>Eukaryota</taxon>
        <taxon>Metazoa</taxon>
        <taxon>Ecdysozoa</taxon>
        <taxon>Arthropoda</taxon>
        <taxon>Hexapoda</taxon>
        <taxon>Insecta</taxon>
        <taxon>Pterygota</taxon>
        <taxon>Neoptera</taxon>
        <taxon>Endopterygota</taxon>
        <taxon>Coleoptera</taxon>
        <taxon>Polyphaga</taxon>
        <taxon>Elateriformia</taxon>
        <taxon>Elateroidea</taxon>
        <taxon>Elateridae</taxon>
        <taxon>Agrypninae</taxon>
        <taxon>Pyrophorini</taxon>
        <taxon>Ignelater</taxon>
    </lineage>
</organism>
<dbReference type="InterPro" id="IPR050951">
    <property type="entry name" value="Retrovirus_Pol_polyprotein"/>
</dbReference>